<dbReference type="EMBL" id="BSOW01000038">
    <property type="protein sequence ID" value="GLR90846.1"/>
    <property type="molecule type" value="Genomic_DNA"/>
</dbReference>
<keyword evidence="6" id="KW-0418">Kinase</keyword>
<evidence type="ECO:0000256" key="1">
    <source>
        <dbReference type="ARBA" id="ARBA00000085"/>
    </source>
</evidence>
<comment type="catalytic activity">
    <reaction evidence="1">
        <text>ATP + protein L-histidine = ADP + protein N-phospho-L-histidine.</text>
        <dbReference type="EC" id="2.7.13.3"/>
    </reaction>
</comment>
<evidence type="ECO:0000256" key="4">
    <source>
        <dbReference type="ARBA" id="ARBA00022679"/>
    </source>
</evidence>
<dbReference type="Proteomes" id="UP001156905">
    <property type="component" value="Unassembled WGS sequence"/>
</dbReference>
<sequence>MIFHELATNATKHGALTSTSGAVEMLWDILPHGGGQALAMQWRESGGPKVRKPRHRGFGMRLISKALSEAQVDLDLLRLALFVAFWPKSTHHRSCE</sequence>
<evidence type="ECO:0000256" key="6">
    <source>
        <dbReference type="ARBA" id="ARBA00022777"/>
    </source>
</evidence>
<keyword evidence="7" id="KW-0067">ATP-binding</keyword>
<dbReference type="Gene3D" id="3.30.565.10">
    <property type="entry name" value="Histidine kinase-like ATPase, C-terminal domain"/>
    <property type="match status" value="1"/>
</dbReference>
<keyword evidence="3" id="KW-0597">Phosphoprotein</keyword>
<comment type="caution">
    <text evidence="8">The sequence shown here is derived from an EMBL/GenBank/DDBJ whole genome shotgun (WGS) entry which is preliminary data.</text>
</comment>
<evidence type="ECO:0000256" key="3">
    <source>
        <dbReference type="ARBA" id="ARBA00022553"/>
    </source>
</evidence>
<organism evidence="8 9">
    <name type="scientific">Bradyrhizobium iriomotense</name>
    <dbReference type="NCBI Taxonomy" id="441950"/>
    <lineage>
        <taxon>Bacteria</taxon>
        <taxon>Pseudomonadati</taxon>
        <taxon>Pseudomonadota</taxon>
        <taxon>Alphaproteobacteria</taxon>
        <taxon>Hyphomicrobiales</taxon>
        <taxon>Nitrobacteraceae</taxon>
        <taxon>Bradyrhizobium</taxon>
    </lineage>
</organism>
<dbReference type="InterPro" id="IPR036890">
    <property type="entry name" value="HATPase_C_sf"/>
</dbReference>
<evidence type="ECO:0000256" key="7">
    <source>
        <dbReference type="ARBA" id="ARBA00022840"/>
    </source>
</evidence>
<dbReference type="PANTHER" id="PTHR41523:SF8">
    <property type="entry name" value="ETHYLENE RESPONSE SENSOR PROTEIN"/>
    <property type="match status" value="1"/>
</dbReference>
<reference evidence="9" key="1">
    <citation type="journal article" date="2019" name="Int. J. Syst. Evol. Microbiol.">
        <title>The Global Catalogue of Microorganisms (GCM) 10K type strain sequencing project: providing services to taxonomists for standard genome sequencing and annotation.</title>
        <authorList>
            <consortium name="The Broad Institute Genomics Platform"/>
            <consortium name="The Broad Institute Genome Sequencing Center for Infectious Disease"/>
            <person name="Wu L."/>
            <person name="Ma J."/>
        </authorList>
    </citation>
    <scope>NUCLEOTIDE SEQUENCE [LARGE SCALE GENOMIC DNA]</scope>
    <source>
        <strain evidence="9">NBRC 102520</strain>
    </source>
</reference>
<dbReference type="EC" id="2.7.13.3" evidence="2"/>
<evidence type="ECO:0000256" key="2">
    <source>
        <dbReference type="ARBA" id="ARBA00012438"/>
    </source>
</evidence>
<keyword evidence="5" id="KW-0547">Nucleotide-binding</keyword>
<gene>
    <name evidence="8" type="ORF">GCM10007857_75620</name>
</gene>
<proteinExistence type="predicted"/>
<evidence type="ECO:0000256" key="5">
    <source>
        <dbReference type="ARBA" id="ARBA00022741"/>
    </source>
</evidence>
<protein>
    <recommendedName>
        <fullName evidence="2">histidine kinase</fullName>
        <ecNumber evidence="2">2.7.13.3</ecNumber>
    </recommendedName>
</protein>
<dbReference type="PANTHER" id="PTHR41523">
    <property type="entry name" value="TWO-COMPONENT SYSTEM SENSOR PROTEIN"/>
    <property type="match status" value="1"/>
</dbReference>
<evidence type="ECO:0000313" key="8">
    <source>
        <dbReference type="EMBL" id="GLR90846.1"/>
    </source>
</evidence>
<name>A0ABQ6BDX1_9BRAD</name>
<keyword evidence="9" id="KW-1185">Reference proteome</keyword>
<evidence type="ECO:0000313" key="9">
    <source>
        <dbReference type="Proteomes" id="UP001156905"/>
    </source>
</evidence>
<keyword evidence="4" id="KW-0808">Transferase</keyword>
<accession>A0ABQ6BDX1</accession>